<dbReference type="PANTHER" id="PTHR10890">
    <property type="entry name" value="CYSTEINYL-TRNA SYNTHETASE"/>
    <property type="match status" value="1"/>
</dbReference>
<dbReference type="EC" id="6.1.1.16" evidence="10"/>
<dbReference type="GO" id="GO:0005524">
    <property type="term" value="F:ATP binding"/>
    <property type="evidence" value="ECO:0007669"/>
    <property type="project" value="UniProtKB-UniRule"/>
</dbReference>
<dbReference type="HAMAP" id="MF_00041">
    <property type="entry name" value="Cys_tRNA_synth"/>
    <property type="match status" value="1"/>
</dbReference>
<evidence type="ECO:0000256" key="1">
    <source>
        <dbReference type="ARBA" id="ARBA00005594"/>
    </source>
</evidence>
<comment type="caution">
    <text evidence="12">The sequence shown here is derived from an EMBL/GenBank/DDBJ whole genome shotgun (WGS) entry which is preliminary data.</text>
</comment>
<evidence type="ECO:0000256" key="10">
    <source>
        <dbReference type="HAMAP-Rule" id="MF_00041"/>
    </source>
</evidence>
<feature type="domain" description="tRNA synthetases class I catalytic" evidence="11">
    <location>
        <begin position="35"/>
        <end position="349"/>
    </location>
</feature>
<dbReference type="GO" id="GO:0004817">
    <property type="term" value="F:cysteine-tRNA ligase activity"/>
    <property type="evidence" value="ECO:0007669"/>
    <property type="project" value="UniProtKB-UniRule"/>
</dbReference>
<evidence type="ECO:0000256" key="2">
    <source>
        <dbReference type="ARBA" id="ARBA00011245"/>
    </source>
</evidence>
<dbReference type="CDD" id="cd00672">
    <property type="entry name" value="CysRS_core"/>
    <property type="match status" value="1"/>
</dbReference>
<keyword evidence="4 10" id="KW-0479">Metal-binding</keyword>
<evidence type="ECO:0000256" key="8">
    <source>
        <dbReference type="ARBA" id="ARBA00022917"/>
    </source>
</evidence>
<reference evidence="12 13" key="1">
    <citation type="submission" date="2020-08" db="EMBL/GenBank/DDBJ databases">
        <title>Genomic Encyclopedia of Type Strains, Phase IV (KMG-IV): sequencing the most valuable type-strain genomes for metagenomic binning, comparative biology and taxonomic classification.</title>
        <authorList>
            <person name="Goeker M."/>
        </authorList>
    </citation>
    <scope>NUCLEOTIDE SEQUENCE [LARGE SCALE GENOMIC DNA]</scope>
    <source>
        <strain evidence="12 13">DSM 103570</strain>
    </source>
</reference>
<feature type="binding site" evidence="10">
    <location>
        <position position="43"/>
    </location>
    <ligand>
        <name>Zn(2+)</name>
        <dbReference type="ChEBI" id="CHEBI:29105"/>
    </ligand>
</feature>
<dbReference type="GO" id="GO:0006423">
    <property type="term" value="P:cysteinyl-tRNA aminoacylation"/>
    <property type="evidence" value="ECO:0007669"/>
    <property type="project" value="UniProtKB-UniRule"/>
</dbReference>
<evidence type="ECO:0000313" key="12">
    <source>
        <dbReference type="EMBL" id="MBB4004309.1"/>
    </source>
</evidence>
<dbReference type="SUPFAM" id="SSF47323">
    <property type="entry name" value="Anticodon-binding domain of a subclass of class I aminoacyl-tRNA synthetases"/>
    <property type="match status" value="1"/>
</dbReference>
<comment type="subunit">
    <text evidence="2 10">Monomer.</text>
</comment>
<dbReference type="InterPro" id="IPR032678">
    <property type="entry name" value="tRNA-synt_1_cat_dom"/>
</dbReference>
<feature type="binding site" evidence="10">
    <location>
        <position position="298"/>
    </location>
    <ligand>
        <name>ATP</name>
        <dbReference type="ChEBI" id="CHEBI:30616"/>
    </ligand>
</feature>
<proteinExistence type="inferred from homology"/>
<keyword evidence="13" id="KW-1185">Reference proteome</keyword>
<dbReference type="InterPro" id="IPR015803">
    <property type="entry name" value="Cys-tRNA-ligase"/>
</dbReference>
<dbReference type="InterPro" id="IPR024909">
    <property type="entry name" value="Cys-tRNA/MSH_ligase"/>
</dbReference>
<comment type="subcellular location">
    <subcellularLocation>
        <location evidence="10">Cytoplasm</location>
    </subcellularLocation>
</comment>
<sequence length="508" mass="56033">MDDGFRGLTLWNTMTRRKEEFRPLAWQDSGIAEADRRVRLYVCGPTVYDFAHIGNARPVIVFDVLFRLLRHLYGDEAVTYVRNITDVDDKINARAARDYPDLPLNAAIAAVTAKTAEQFHEDVAALGCLPPTVEPRATDYVAGRADGQDMVAMIATLIEKGHAYQAGGEVLFDVTSMPDYGRLSNRKLDEQRAGARVAVDSHKRNPGDFVLWKLSAENEPGWDSPWGRGRPGWHIECSVMSGALLGEEFDIHGGGLDLIFPHHENEIAQSRCAHGTDTMAQIWMHNGYLQVEGRKMSKSDGNFVTIHDLLHTENFGGRKWPGEVLRLAMLMTHYREPIDFSVKRLEEAEAILTRWRRIAAEEGAAATAADPAFMRVLADDLDFGGALQVVHALFNQGRWAEPGATTDASAGSFGFGQDSSGLVADDQRQVGASAALACLALVGIDLVVSNAVSDDVRAIIDKRLELLRAKNFAAADRIRDDLLGQGIQLKDGKDPETGERITTWEVKR</sequence>
<dbReference type="Gene3D" id="3.40.50.620">
    <property type="entry name" value="HUPs"/>
    <property type="match status" value="1"/>
</dbReference>
<feature type="binding site" evidence="10">
    <location>
        <position position="262"/>
    </location>
    <ligand>
        <name>Zn(2+)</name>
        <dbReference type="ChEBI" id="CHEBI:29105"/>
    </ligand>
</feature>
<dbReference type="PANTHER" id="PTHR10890:SF3">
    <property type="entry name" value="CYSTEINE--TRNA LIGASE, CYTOPLASMIC"/>
    <property type="match status" value="1"/>
</dbReference>
<evidence type="ECO:0000256" key="5">
    <source>
        <dbReference type="ARBA" id="ARBA00022741"/>
    </source>
</evidence>
<dbReference type="GO" id="GO:0005829">
    <property type="term" value="C:cytosol"/>
    <property type="evidence" value="ECO:0007669"/>
    <property type="project" value="TreeGrafter"/>
</dbReference>
<evidence type="ECO:0000256" key="3">
    <source>
        <dbReference type="ARBA" id="ARBA00022598"/>
    </source>
</evidence>
<feature type="binding site" evidence="10">
    <location>
        <position position="237"/>
    </location>
    <ligand>
        <name>Zn(2+)</name>
        <dbReference type="ChEBI" id="CHEBI:29105"/>
    </ligand>
</feature>
<organism evidence="12 13">
    <name type="scientific">Aurantimonas endophytica</name>
    <dbReference type="NCBI Taxonomy" id="1522175"/>
    <lineage>
        <taxon>Bacteria</taxon>
        <taxon>Pseudomonadati</taxon>
        <taxon>Pseudomonadota</taxon>
        <taxon>Alphaproteobacteria</taxon>
        <taxon>Hyphomicrobiales</taxon>
        <taxon>Aurantimonadaceae</taxon>
        <taxon>Aurantimonas</taxon>
    </lineage>
</organism>
<keyword evidence="3 10" id="KW-0436">Ligase</keyword>
<evidence type="ECO:0000313" key="13">
    <source>
        <dbReference type="Proteomes" id="UP000588647"/>
    </source>
</evidence>
<feature type="short sequence motif" description="'KMSKS' region" evidence="10">
    <location>
        <begin position="295"/>
        <end position="299"/>
    </location>
</feature>
<feature type="short sequence motif" description="'HIGH' region" evidence="10">
    <location>
        <begin position="45"/>
        <end position="55"/>
    </location>
</feature>
<dbReference type="AlphaFoldDB" id="A0A7W6MQT2"/>
<dbReference type="NCBIfam" id="TIGR00435">
    <property type="entry name" value="cysS"/>
    <property type="match status" value="1"/>
</dbReference>
<dbReference type="SUPFAM" id="SSF52374">
    <property type="entry name" value="Nucleotidylyl transferase"/>
    <property type="match status" value="1"/>
</dbReference>
<dbReference type="RefSeq" id="WP_183209888.1">
    <property type="nucleotide sequence ID" value="NZ_JAAAMM010000004.1"/>
</dbReference>
<comment type="cofactor">
    <cofactor evidence="10">
        <name>Zn(2+)</name>
        <dbReference type="ChEBI" id="CHEBI:29105"/>
    </cofactor>
    <text evidence="10">Binds 1 zinc ion per subunit.</text>
</comment>
<dbReference type="PRINTS" id="PR00983">
    <property type="entry name" value="TRNASYNTHCYS"/>
</dbReference>
<accession>A0A7W6MQT2</accession>
<keyword evidence="5 10" id="KW-0547">Nucleotide-binding</keyword>
<dbReference type="InterPro" id="IPR009080">
    <property type="entry name" value="tRNAsynth_Ia_anticodon-bd"/>
</dbReference>
<gene>
    <name evidence="10" type="primary">cysS</name>
    <name evidence="12" type="ORF">GGR03_003397</name>
</gene>
<evidence type="ECO:0000256" key="9">
    <source>
        <dbReference type="ARBA" id="ARBA00023146"/>
    </source>
</evidence>
<dbReference type="Pfam" id="PF01406">
    <property type="entry name" value="tRNA-synt_1e"/>
    <property type="match status" value="1"/>
</dbReference>
<keyword evidence="7 10" id="KW-0067">ATP-binding</keyword>
<comment type="similarity">
    <text evidence="1 10">Belongs to the class-I aminoacyl-tRNA synthetase family.</text>
</comment>
<dbReference type="Proteomes" id="UP000588647">
    <property type="component" value="Unassembled WGS sequence"/>
</dbReference>
<evidence type="ECO:0000256" key="6">
    <source>
        <dbReference type="ARBA" id="ARBA00022833"/>
    </source>
</evidence>
<feature type="binding site" evidence="10">
    <location>
        <position position="266"/>
    </location>
    <ligand>
        <name>Zn(2+)</name>
        <dbReference type="ChEBI" id="CHEBI:29105"/>
    </ligand>
</feature>
<dbReference type="InterPro" id="IPR014729">
    <property type="entry name" value="Rossmann-like_a/b/a_fold"/>
</dbReference>
<protein>
    <recommendedName>
        <fullName evidence="10">Cysteine--tRNA ligase</fullName>
        <ecNumber evidence="10">6.1.1.16</ecNumber>
    </recommendedName>
    <alternativeName>
        <fullName evidence="10">Cysteinyl-tRNA synthetase</fullName>
        <shortName evidence="10">CysRS</shortName>
    </alternativeName>
</protein>
<comment type="catalytic activity">
    <reaction evidence="10">
        <text>tRNA(Cys) + L-cysteine + ATP = L-cysteinyl-tRNA(Cys) + AMP + diphosphate</text>
        <dbReference type="Rhea" id="RHEA:17773"/>
        <dbReference type="Rhea" id="RHEA-COMP:9661"/>
        <dbReference type="Rhea" id="RHEA-COMP:9679"/>
        <dbReference type="ChEBI" id="CHEBI:30616"/>
        <dbReference type="ChEBI" id="CHEBI:33019"/>
        <dbReference type="ChEBI" id="CHEBI:35235"/>
        <dbReference type="ChEBI" id="CHEBI:78442"/>
        <dbReference type="ChEBI" id="CHEBI:78517"/>
        <dbReference type="ChEBI" id="CHEBI:456215"/>
        <dbReference type="EC" id="6.1.1.16"/>
    </reaction>
</comment>
<evidence type="ECO:0000256" key="4">
    <source>
        <dbReference type="ARBA" id="ARBA00022723"/>
    </source>
</evidence>
<dbReference type="EMBL" id="JACIEM010000004">
    <property type="protein sequence ID" value="MBB4004309.1"/>
    <property type="molecule type" value="Genomic_DNA"/>
</dbReference>
<evidence type="ECO:0000256" key="7">
    <source>
        <dbReference type="ARBA" id="ARBA00022840"/>
    </source>
</evidence>
<name>A0A7W6MQT2_9HYPH</name>
<keyword evidence="6 10" id="KW-0862">Zinc</keyword>
<keyword evidence="9 10" id="KW-0030">Aminoacyl-tRNA synthetase</keyword>
<dbReference type="Gene3D" id="1.20.120.640">
    <property type="entry name" value="Anticodon-binding domain of a subclass of class I aminoacyl-tRNA synthetases"/>
    <property type="match status" value="1"/>
</dbReference>
<keyword evidence="8 10" id="KW-0648">Protein biosynthesis</keyword>
<evidence type="ECO:0000259" key="11">
    <source>
        <dbReference type="Pfam" id="PF01406"/>
    </source>
</evidence>
<dbReference type="GO" id="GO:0008270">
    <property type="term" value="F:zinc ion binding"/>
    <property type="evidence" value="ECO:0007669"/>
    <property type="project" value="UniProtKB-UniRule"/>
</dbReference>
<keyword evidence="10" id="KW-0963">Cytoplasm</keyword>